<gene>
    <name evidence="1" type="ORF">O6H91_07G033100</name>
</gene>
<evidence type="ECO:0000313" key="1">
    <source>
        <dbReference type="EMBL" id="KAJ7548924.1"/>
    </source>
</evidence>
<keyword evidence="2" id="KW-1185">Reference proteome</keyword>
<evidence type="ECO:0000313" key="2">
    <source>
        <dbReference type="Proteomes" id="UP001162992"/>
    </source>
</evidence>
<comment type="caution">
    <text evidence="1">The sequence shown here is derived from an EMBL/GenBank/DDBJ whole genome shotgun (WGS) entry which is preliminary data.</text>
</comment>
<reference evidence="2" key="1">
    <citation type="journal article" date="2024" name="Proc. Natl. Acad. Sci. U.S.A.">
        <title>Extraordinary preservation of gene collinearity over three hundred million years revealed in homosporous lycophytes.</title>
        <authorList>
            <person name="Li C."/>
            <person name="Wickell D."/>
            <person name="Kuo L.Y."/>
            <person name="Chen X."/>
            <person name="Nie B."/>
            <person name="Liao X."/>
            <person name="Peng D."/>
            <person name="Ji J."/>
            <person name="Jenkins J."/>
            <person name="Williams M."/>
            <person name="Shu S."/>
            <person name="Plott C."/>
            <person name="Barry K."/>
            <person name="Rajasekar S."/>
            <person name="Grimwood J."/>
            <person name="Han X."/>
            <person name="Sun S."/>
            <person name="Hou Z."/>
            <person name="He W."/>
            <person name="Dai G."/>
            <person name="Sun C."/>
            <person name="Schmutz J."/>
            <person name="Leebens-Mack J.H."/>
            <person name="Li F.W."/>
            <person name="Wang L."/>
        </authorList>
    </citation>
    <scope>NUCLEOTIDE SEQUENCE [LARGE SCALE GENOMIC DNA]</scope>
    <source>
        <strain evidence="2">cv. PW_Plant_1</strain>
    </source>
</reference>
<protein>
    <submittedName>
        <fullName evidence="1">Uncharacterized protein</fullName>
    </submittedName>
</protein>
<accession>A0ACC2D3Q1</accession>
<proteinExistence type="predicted"/>
<dbReference type="Proteomes" id="UP001162992">
    <property type="component" value="Chromosome 7"/>
</dbReference>
<organism evidence="1 2">
    <name type="scientific">Diphasiastrum complanatum</name>
    <name type="common">Issler's clubmoss</name>
    <name type="synonym">Lycopodium complanatum</name>
    <dbReference type="NCBI Taxonomy" id="34168"/>
    <lineage>
        <taxon>Eukaryota</taxon>
        <taxon>Viridiplantae</taxon>
        <taxon>Streptophyta</taxon>
        <taxon>Embryophyta</taxon>
        <taxon>Tracheophyta</taxon>
        <taxon>Lycopodiopsida</taxon>
        <taxon>Lycopodiales</taxon>
        <taxon>Lycopodiaceae</taxon>
        <taxon>Lycopodioideae</taxon>
        <taxon>Diphasiastrum</taxon>
    </lineage>
</organism>
<name>A0ACC2D3Q1_DIPCM</name>
<dbReference type="EMBL" id="CM055098">
    <property type="protein sequence ID" value="KAJ7548924.1"/>
    <property type="molecule type" value="Genomic_DNA"/>
</dbReference>
<sequence length="505" mass="54249">MASSLKKELLLPTDTANGSVSAELGYSIDAEDALTRKSEDVAMTTPCLRKNLTLIDGICFVVNVIVGSGIFTSPGVVLNDAGSVALAFVAWGAAAVLAVCSGLVYAELGSSLPSAGGDAHYYEVAFGEFTAFIYVWTLFFVVNGGGTALVALTFARYAAYAIFSLNLQAQNIDSDIRIQALGVSCIAVSTIFNCFGVQVRSALQYIFLLCKIILVVLLGAAALIFLFKDTSIVKHNFAEVSKGGKFSGFGPAVVAALWAFMGWGGVVYLSEELKNPKKDVSQAIFGGIGIVTMIYLCLNAAYLSVLTTTDVKASVVIGMETATVALGPQAGQIIAILVAASTLGTLNAAVLSHGRYLYAAARSGYIFSWMGHISKESGAPYIALIASGAWCIFILTLLQSFHQILGYFGPVSLFFIGLTAAAHIKIRRDLPDLPRAYTVKFYPYIPIIVMLACLYLIVTSFITNLLPTFLAFGLAFLSLPCYKLSEYYYRCKSFTPKDFFHYMRF</sequence>